<protein>
    <submittedName>
        <fullName evidence="4">Uncharacterized protein</fullName>
    </submittedName>
</protein>
<evidence type="ECO:0000256" key="2">
    <source>
        <dbReference type="SAM" id="MobiDB-lite"/>
    </source>
</evidence>
<dbReference type="InterPro" id="IPR011990">
    <property type="entry name" value="TPR-like_helical_dom_sf"/>
</dbReference>
<dbReference type="Proteomes" id="UP000428803">
    <property type="component" value="Chromosome"/>
</dbReference>
<keyword evidence="5" id="KW-1185">Reference proteome</keyword>
<reference evidence="5" key="1">
    <citation type="submission" date="2019-01" db="EMBL/GenBank/DDBJ databases">
        <title>Sphingorhabdus lacus sp.nov., isolated from an oligotrophic freshwater lake.</title>
        <authorList>
            <person name="Park M."/>
        </authorList>
    </citation>
    <scope>NUCLEOTIDE SEQUENCE [LARGE SCALE GENOMIC DNA]</scope>
    <source>
        <strain evidence="5">IMCC1753</strain>
    </source>
</reference>
<dbReference type="EMBL" id="CP035733">
    <property type="protein sequence ID" value="QGY80321.1"/>
    <property type="molecule type" value="Genomic_DNA"/>
</dbReference>
<dbReference type="AlphaFoldDB" id="A0A6I6L7Q1"/>
<evidence type="ECO:0000256" key="3">
    <source>
        <dbReference type="SAM" id="SignalP"/>
    </source>
</evidence>
<proteinExistence type="predicted"/>
<gene>
    <name evidence="4" type="ORF">EUU25_06630</name>
</gene>
<evidence type="ECO:0000313" key="5">
    <source>
        <dbReference type="Proteomes" id="UP000428803"/>
    </source>
</evidence>
<feature type="region of interest" description="Disordered" evidence="2">
    <location>
        <begin position="285"/>
        <end position="324"/>
    </location>
</feature>
<feature type="compositionally biased region" description="Basic and acidic residues" evidence="2">
    <location>
        <begin position="306"/>
        <end position="324"/>
    </location>
</feature>
<sequence>MTMLRAIPAIVYAMVATGAAAQAVDESALEALEKTSPVVQPVVAEPAGAAELRSAMRRISLSPSDADALADAGNAALMLGDANAALNFFTRANAIRPNNGRIVAGLATATVRTENPFEALRLFDDAVRLGVSERSIAADRALAFDLLGNFGRAQQDYKLARTASVSDDLIVRHAISTSLSGQSADADAMLLPLLQKNNPAAWRARAFILASRGDFRESAKVTQGFMDAPSAQRMERYLRLMPDLTGAQQAAAIHLGHFPASQYVGRDSEQVRQVASTIPAVKPAANDSRLIPSGDPFGAKPAKTAVAEKPKTTERRRDRKAREQEEVKAIVANIPDSQKLPKVDTARLGTETARAKVEEASSAKMVVANSSALPPPESARPLERVDIGPRDTKPAIQTTPPPVSVAVPTIPQPVSQAPAITTDSVVKTETVAARMEPAAAAPEAVKVNAEPEGTKMAALPLETAPIPTPAPQTAAKPAFDLGAIVSSIEIPESEQKPSAVAVDLKKIKPVTPKIAAVDEAGKAAKADPKAAAKAKAPPPSPARFWVQIATGDAGALGFDYRKWAKKSPDLFKATSGWTSAWGKTSRLLVGPFADQKLAKKWETDFKKAGGDGFMWKSENGVVVTALKGK</sequence>
<dbReference type="InterPro" id="IPR019734">
    <property type="entry name" value="TPR_rpt"/>
</dbReference>
<keyword evidence="1" id="KW-0802">TPR repeat</keyword>
<accession>A0A6I6L7Q1</accession>
<feature type="chain" id="PRO_5026204379" evidence="3">
    <location>
        <begin position="22"/>
        <end position="629"/>
    </location>
</feature>
<dbReference type="PROSITE" id="PS50005">
    <property type="entry name" value="TPR"/>
    <property type="match status" value="1"/>
</dbReference>
<feature type="repeat" description="TPR" evidence="1">
    <location>
        <begin position="66"/>
        <end position="99"/>
    </location>
</feature>
<evidence type="ECO:0000313" key="4">
    <source>
        <dbReference type="EMBL" id="QGY80321.1"/>
    </source>
</evidence>
<evidence type="ECO:0000256" key="1">
    <source>
        <dbReference type="PROSITE-ProRule" id="PRU00339"/>
    </source>
</evidence>
<dbReference type="RefSeq" id="WP_158899438.1">
    <property type="nucleotide sequence ID" value="NZ_CP035733.1"/>
</dbReference>
<dbReference type="SUPFAM" id="SSF48452">
    <property type="entry name" value="TPR-like"/>
    <property type="match status" value="1"/>
</dbReference>
<organism evidence="4 5">
    <name type="scientific">Sphingorhabdus lacus</name>
    <dbReference type="NCBI Taxonomy" id="392610"/>
    <lineage>
        <taxon>Bacteria</taxon>
        <taxon>Pseudomonadati</taxon>
        <taxon>Pseudomonadota</taxon>
        <taxon>Alphaproteobacteria</taxon>
        <taxon>Sphingomonadales</taxon>
        <taxon>Sphingomonadaceae</taxon>
        <taxon>Sphingorhabdus</taxon>
    </lineage>
</organism>
<keyword evidence="3" id="KW-0732">Signal</keyword>
<dbReference type="KEGG" id="slaa:EUU25_06630"/>
<feature type="signal peptide" evidence="3">
    <location>
        <begin position="1"/>
        <end position="21"/>
    </location>
</feature>
<name>A0A6I6L7Q1_9SPHN</name>
<dbReference type="OrthoDB" id="7398646at2"/>
<dbReference type="Gene3D" id="1.25.40.10">
    <property type="entry name" value="Tetratricopeptide repeat domain"/>
    <property type="match status" value="1"/>
</dbReference>